<accession>A0A9X1MFS4</accession>
<keyword evidence="3" id="KW-1185">Reference proteome</keyword>
<name>A0A9X1MFS4_9MICC</name>
<evidence type="ECO:0000313" key="2">
    <source>
        <dbReference type="EMBL" id="MCC3299313.1"/>
    </source>
</evidence>
<proteinExistence type="predicted"/>
<sequence>MTTFRNRQPEGTPAGGQFASTPKSESDVALAAGTGTGGLDIDYDCNTEEVRALARAGLQGRITPYNGTDEDIPAGAVIYTSHEGHELAISGLGGEEVEVRVVTDDEHRSFRMTHGGYPRAEEVVTGIEFAAWREDVTDAFSVGFTDGQNEVRETYFDRNIETGEFFAGMTLSDQEGNWFTVEHDYGTGETSATPESGPGAEMPKIDLDAVMSDLTGSDASGNAQTVAAAAFAKIRNRVEGYPFYNKLAAAQIPVE</sequence>
<feature type="region of interest" description="Disordered" evidence="1">
    <location>
        <begin position="1"/>
        <end position="31"/>
    </location>
</feature>
<gene>
    <name evidence="2" type="ORF">LJ757_16095</name>
</gene>
<reference evidence="2" key="1">
    <citation type="submission" date="2021-10" db="EMBL/GenBank/DDBJ databases">
        <title>Novel species in genus Arthrobacter.</title>
        <authorList>
            <person name="Liu Y."/>
        </authorList>
    </citation>
    <scope>NUCLEOTIDE SEQUENCE</scope>
    <source>
        <strain evidence="2">Zg-Y453</strain>
    </source>
</reference>
<evidence type="ECO:0000256" key="1">
    <source>
        <dbReference type="SAM" id="MobiDB-lite"/>
    </source>
</evidence>
<dbReference type="AlphaFoldDB" id="A0A9X1MFS4"/>
<dbReference type="Proteomes" id="UP001139158">
    <property type="component" value="Unassembled WGS sequence"/>
</dbReference>
<comment type="caution">
    <text evidence="2">The sequence shown here is derived from an EMBL/GenBank/DDBJ whole genome shotgun (WGS) entry which is preliminary data.</text>
</comment>
<dbReference type="EMBL" id="JAJFZV010000018">
    <property type="protein sequence ID" value="MCC3299313.1"/>
    <property type="molecule type" value="Genomic_DNA"/>
</dbReference>
<protein>
    <submittedName>
        <fullName evidence="2">Uncharacterized protein</fullName>
    </submittedName>
</protein>
<dbReference type="RefSeq" id="WP_227897300.1">
    <property type="nucleotide sequence ID" value="NZ_CP099467.1"/>
</dbReference>
<evidence type="ECO:0000313" key="3">
    <source>
        <dbReference type="Proteomes" id="UP001139158"/>
    </source>
</evidence>
<organism evidence="2 3">
    <name type="scientific">Arthrobacter caoxuetaonis</name>
    <dbReference type="NCBI Taxonomy" id="2886935"/>
    <lineage>
        <taxon>Bacteria</taxon>
        <taxon>Bacillati</taxon>
        <taxon>Actinomycetota</taxon>
        <taxon>Actinomycetes</taxon>
        <taxon>Micrococcales</taxon>
        <taxon>Micrococcaceae</taxon>
        <taxon>Arthrobacter</taxon>
    </lineage>
</organism>